<name>A0A7D6ZGV9_9CLOT</name>
<gene>
    <name evidence="3" type="ORF">HZF06_00330</name>
</gene>
<feature type="transmembrane region" description="Helical" evidence="1">
    <location>
        <begin position="72"/>
        <end position="92"/>
    </location>
</feature>
<accession>A0A7D6ZGV9</accession>
<feature type="transmembrane region" description="Helical" evidence="1">
    <location>
        <begin position="32"/>
        <end position="65"/>
    </location>
</feature>
<evidence type="ECO:0000259" key="2">
    <source>
        <dbReference type="Pfam" id="PF14501"/>
    </source>
</evidence>
<feature type="transmembrane region" description="Helical" evidence="1">
    <location>
        <begin position="7"/>
        <end position="26"/>
    </location>
</feature>
<dbReference type="Gene3D" id="3.30.565.10">
    <property type="entry name" value="Histidine kinase-like ATPase, C-terminal domain"/>
    <property type="match status" value="1"/>
</dbReference>
<keyword evidence="1" id="KW-1133">Transmembrane helix</keyword>
<organism evidence="3 4">
    <name type="scientific">Clostridium intestinale</name>
    <dbReference type="NCBI Taxonomy" id="36845"/>
    <lineage>
        <taxon>Bacteria</taxon>
        <taxon>Bacillati</taxon>
        <taxon>Bacillota</taxon>
        <taxon>Clostridia</taxon>
        <taxon>Eubacteriales</taxon>
        <taxon>Clostridiaceae</taxon>
        <taxon>Clostridium</taxon>
    </lineage>
</organism>
<evidence type="ECO:0000256" key="1">
    <source>
        <dbReference type="SAM" id="Phobius"/>
    </source>
</evidence>
<dbReference type="EMBL" id="CP059378">
    <property type="protein sequence ID" value="QLY80081.1"/>
    <property type="molecule type" value="Genomic_DNA"/>
</dbReference>
<feature type="domain" description="Sensor histidine kinase NatK-like C-terminal" evidence="2">
    <location>
        <begin position="325"/>
        <end position="428"/>
    </location>
</feature>
<dbReference type="SUPFAM" id="SSF55874">
    <property type="entry name" value="ATPase domain of HSP90 chaperone/DNA topoisomerase II/histidine kinase"/>
    <property type="match status" value="1"/>
</dbReference>
<dbReference type="PANTHER" id="PTHR40448">
    <property type="entry name" value="TWO-COMPONENT SENSOR HISTIDINE KINASE"/>
    <property type="match status" value="1"/>
</dbReference>
<protein>
    <submittedName>
        <fullName evidence="3">GHKL domain-containing protein</fullName>
    </submittedName>
</protein>
<dbReference type="Pfam" id="PF14501">
    <property type="entry name" value="HATPase_c_5"/>
    <property type="match status" value="1"/>
</dbReference>
<feature type="transmembrane region" description="Helical" evidence="1">
    <location>
        <begin position="185"/>
        <end position="206"/>
    </location>
</feature>
<evidence type="ECO:0000313" key="3">
    <source>
        <dbReference type="EMBL" id="QLY80081.1"/>
    </source>
</evidence>
<dbReference type="AlphaFoldDB" id="A0A7D6ZGV9"/>
<sequence length="431" mass="49015">MPIYIQILVTVLLIYVSIINLVSYKLSLKDLFIMILAAELIAIPVAQIEEFLAIIPMIVITGVILYKYDKNLMISIIIPIGAVLIGVVADYIVSNTYISLFGINVTRGNFNIGVALLEFFICIMISKGIGYLLNKKIKLTNINLKGKYGVLIVLSLLLTLIIFYTNIYLGSKAGFNEDVLRANGILFLTYFILLGVILFVLIRSLTKELEFRNKQKEFENLKQYTESLEKLYSDMRVFRHDYINIISSMIGYIDNRDMDGLERHFYENIIPVSKSMQKNDFKIGAIKNIDIPEIKGIVSSKLIRAQELGLDVHVEVVENIDDIKMNIIDLSRILGILLDNAIEASKESLEFKLKLAFIKTEKAIIIVISNSYKEKNISLNKIFKPNYSTKGSGRGIGLTNLKKIIDNYDNVFLETKMIDNYFIQELQITNT</sequence>
<keyword evidence="1" id="KW-0812">Transmembrane</keyword>
<keyword evidence="1" id="KW-0472">Membrane</keyword>
<feature type="transmembrane region" description="Helical" evidence="1">
    <location>
        <begin position="146"/>
        <end position="165"/>
    </location>
</feature>
<reference evidence="3 4" key="1">
    <citation type="submission" date="2020-07" db="EMBL/GenBank/DDBJ databases">
        <title>Electron transfer.</title>
        <authorList>
            <person name="Huang L."/>
            <person name="Liu X."/>
            <person name="Zhou S."/>
        </authorList>
    </citation>
    <scope>NUCLEOTIDE SEQUENCE [LARGE SCALE GENOMIC DNA]</scope>
    <source>
        <strain evidence="3 4">Lx1</strain>
    </source>
</reference>
<dbReference type="Proteomes" id="UP000512286">
    <property type="component" value="Chromosome"/>
</dbReference>
<proteinExistence type="predicted"/>
<dbReference type="GO" id="GO:0042802">
    <property type="term" value="F:identical protein binding"/>
    <property type="evidence" value="ECO:0007669"/>
    <property type="project" value="TreeGrafter"/>
</dbReference>
<dbReference type="InterPro" id="IPR036890">
    <property type="entry name" value="HATPase_C_sf"/>
</dbReference>
<dbReference type="KEGG" id="cint:HZF06_00330"/>
<feature type="transmembrane region" description="Helical" evidence="1">
    <location>
        <begin position="112"/>
        <end position="134"/>
    </location>
</feature>
<dbReference type="InterPro" id="IPR032834">
    <property type="entry name" value="NatK-like_C"/>
</dbReference>
<evidence type="ECO:0000313" key="4">
    <source>
        <dbReference type="Proteomes" id="UP000512286"/>
    </source>
</evidence>
<dbReference type="PANTHER" id="PTHR40448:SF1">
    <property type="entry name" value="TWO-COMPONENT SENSOR HISTIDINE KINASE"/>
    <property type="match status" value="1"/>
</dbReference>